<keyword evidence="1" id="KW-0812">Transmembrane</keyword>
<keyword evidence="1" id="KW-1133">Transmembrane helix</keyword>
<dbReference type="EMBL" id="OX465079">
    <property type="protein sequence ID" value="CAI9276667.1"/>
    <property type="molecule type" value="Genomic_DNA"/>
</dbReference>
<dbReference type="InterPro" id="IPR023201">
    <property type="entry name" value="SecY_dom_sf"/>
</dbReference>
<dbReference type="AlphaFoldDB" id="A0AA35YMS2"/>
<keyword evidence="4" id="KW-1185">Reference proteome</keyword>
<gene>
    <name evidence="3" type="ORF">LSALG_LOCUS16636</name>
</gene>
<dbReference type="Gene3D" id="1.10.3370.10">
    <property type="entry name" value="SecY subunit domain"/>
    <property type="match status" value="1"/>
</dbReference>
<protein>
    <submittedName>
        <fullName evidence="3">Uncharacterized protein</fullName>
    </submittedName>
</protein>
<reference evidence="3" key="1">
    <citation type="submission" date="2023-04" db="EMBL/GenBank/DDBJ databases">
        <authorList>
            <person name="Vijverberg K."/>
            <person name="Xiong W."/>
            <person name="Schranz E."/>
        </authorList>
    </citation>
    <scope>NUCLEOTIDE SEQUENCE</scope>
</reference>
<organism evidence="3 4">
    <name type="scientific">Lactuca saligna</name>
    <name type="common">Willowleaf lettuce</name>
    <dbReference type="NCBI Taxonomy" id="75948"/>
    <lineage>
        <taxon>Eukaryota</taxon>
        <taxon>Viridiplantae</taxon>
        <taxon>Streptophyta</taxon>
        <taxon>Embryophyta</taxon>
        <taxon>Tracheophyta</taxon>
        <taxon>Spermatophyta</taxon>
        <taxon>Magnoliopsida</taxon>
        <taxon>eudicotyledons</taxon>
        <taxon>Gunneridae</taxon>
        <taxon>Pentapetalae</taxon>
        <taxon>asterids</taxon>
        <taxon>campanulids</taxon>
        <taxon>Asterales</taxon>
        <taxon>Asteraceae</taxon>
        <taxon>Cichorioideae</taxon>
        <taxon>Cichorieae</taxon>
        <taxon>Lactucinae</taxon>
        <taxon>Lactuca</taxon>
    </lineage>
</organism>
<name>A0AA35YMS2_LACSI</name>
<evidence type="ECO:0000313" key="4">
    <source>
        <dbReference type="Proteomes" id="UP001177003"/>
    </source>
</evidence>
<accession>A0AA35YMS2</accession>
<evidence type="ECO:0000256" key="1">
    <source>
        <dbReference type="SAM" id="Phobius"/>
    </source>
</evidence>
<dbReference type="Proteomes" id="UP001177003">
    <property type="component" value="Chromosome 3"/>
</dbReference>
<feature type="signal peptide" evidence="2">
    <location>
        <begin position="1"/>
        <end position="16"/>
    </location>
</feature>
<feature type="transmembrane region" description="Helical" evidence="1">
    <location>
        <begin position="26"/>
        <end position="44"/>
    </location>
</feature>
<sequence length="107" mass="11840">MHLVLWLCIGALTVLADFMGAIDSSTGILLAVTIIFQYFEFMLLRFNFGSNPAGSFGVTLLCLGFGQPIKVNWVYVTGQREDTSSIGLDTLFGNNLYTHMLFYLLSS</sequence>
<proteinExistence type="predicted"/>
<keyword evidence="2" id="KW-0732">Signal</keyword>
<evidence type="ECO:0000256" key="2">
    <source>
        <dbReference type="SAM" id="SignalP"/>
    </source>
</evidence>
<feature type="chain" id="PRO_5041317248" evidence="2">
    <location>
        <begin position="17"/>
        <end position="107"/>
    </location>
</feature>
<keyword evidence="1" id="KW-0472">Membrane</keyword>
<evidence type="ECO:0000313" key="3">
    <source>
        <dbReference type="EMBL" id="CAI9276667.1"/>
    </source>
</evidence>